<dbReference type="OrthoDB" id="7358728at2"/>
<reference evidence="2" key="1">
    <citation type="submission" date="2019-01" db="EMBL/GenBank/DDBJ databases">
        <title>Gri0909 isolated from a small marine red alga.</title>
        <authorList>
            <person name="Kim J."/>
            <person name="Jeong S.E."/>
            <person name="Jeon C.O."/>
        </authorList>
    </citation>
    <scope>NUCLEOTIDE SEQUENCE [LARGE SCALE GENOMIC DNA]</scope>
    <source>
        <strain evidence="2">Gri0909</strain>
    </source>
</reference>
<name>A0A3S2ZC08_9PROT</name>
<accession>A0A3S2ZC08</accession>
<dbReference type="EMBL" id="SADE01000001">
    <property type="protein sequence ID" value="RVU39113.1"/>
    <property type="molecule type" value="Genomic_DNA"/>
</dbReference>
<dbReference type="AlphaFoldDB" id="A0A3S2ZC08"/>
<comment type="caution">
    <text evidence="1">The sequence shown here is derived from an EMBL/GenBank/DDBJ whole genome shotgun (WGS) entry which is preliminary data.</text>
</comment>
<evidence type="ECO:0000313" key="1">
    <source>
        <dbReference type="EMBL" id="RVU39113.1"/>
    </source>
</evidence>
<protein>
    <submittedName>
        <fullName evidence="1">PAS domain-containing protein</fullName>
    </submittedName>
</protein>
<gene>
    <name evidence="1" type="ORF">EOI86_07610</name>
</gene>
<sequence length="134" mass="14620">MKYASDGRIPSRAHIDPVELGARVLPWIVILDVLRSGNDVDYRYRLIGTANVTLLGIDRTGARLSDNLDAADVAIIRKSFDDVVLTGKPVFTKAGLPHKQEFLVSVYRAFYPLAGDGVTVDKVIGAAIPEDVKQ</sequence>
<dbReference type="Pfam" id="PF07310">
    <property type="entry name" value="PAS_5"/>
    <property type="match status" value="1"/>
</dbReference>
<dbReference type="Proteomes" id="UP000287447">
    <property type="component" value="Unassembled WGS sequence"/>
</dbReference>
<keyword evidence="2" id="KW-1185">Reference proteome</keyword>
<organism evidence="1 2">
    <name type="scientific">Hwanghaeella grinnelliae</name>
    <dbReference type="NCBI Taxonomy" id="2500179"/>
    <lineage>
        <taxon>Bacteria</taxon>
        <taxon>Pseudomonadati</taxon>
        <taxon>Pseudomonadota</taxon>
        <taxon>Alphaproteobacteria</taxon>
        <taxon>Rhodospirillales</taxon>
        <taxon>Rhodospirillaceae</taxon>
        <taxon>Hwanghaeella</taxon>
    </lineage>
</organism>
<dbReference type="InterPro" id="IPR009922">
    <property type="entry name" value="DUF1457"/>
</dbReference>
<proteinExistence type="predicted"/>
<evidence type="ECO:0000313" key="2">
    <source>
        <dbReference type="Proteomes" id="UP000287447"/>
    </source>
</evidence>